<keyword evidence="1" id="KW-0812">Transmembrane</keyword>
<organism evidence="2 3">
    <name type="scientific">Gelidibacter pelagius</name>
    <dbReference type="NCBI Taxonomy" id="2819985"/>
    <lineage>
        <taxon>Bacteria</taxon>
        <taxon>Pseudomonadati</taxon>
        <taxon>Bacteroidota</taxon>
        <taxon>Flavobacteriia</taxon>
        <taxon>Flavobacteriales</taxon>
        <taxon>Flavobacteriaceae</taxon>
        <taxon>Gelidibacter</taxon>
    </lineage>
</organism>
<evidence type="ECO:0000256" key="1">
    <source>
        <dbReference type="SAM" id="Phobius"/>
    </source>
</evidence>
<feature type="transmembrane region" description="Helical" evidence="1">
    <location>
        <begin position="30"/>
        <end position="46"/>
    </location>
</feature>
<name>A0ABS3SSB0_9FLAO</name>
<gene>
    <name evidence="2" type="ORF">J4051_09945</name>
</gene>
<protein>
    <submittedName>
        <fullName evidence="2">FUSC family protein</fullName>
    </submittedName>
</protein>
<sequence length="136" mass="15386">MRSLFIVLGFIAAVLALILAVTPLSQIAYLPAVAALIFGFIAFYISKRKQLPKKTVQLIFILTVISLVLTTYKSIFNTAEVGDLEELELKKEASIEDSKEILEGLDMEELDMDMDTSKYEILETEEFPDLEDFEEQ</sequence>
<accession>A0ABS3SSB0</accession>
<evidence type="ECO:0000313" key="2">
    <source>
        <dbReference type="EMBL" id="MBO3098590.1"/>
    </source>
</evidence>
<dbReference type="RefSeq" id="WP_208233716.1">
    <property type="nucleotide sequence ID" value="NZ_JAGEVG010000010.1"/>
</dbReference>
<feature type="transmembrane region" description="Helical" evidence="1">
    <location>
        <begin position="58"/>
        <end position="76"/>
    </location>
</feature>
<evidence type="ECO:0000313" key="3">
    <source>
        <dbReference type="Proteomes" id="UP000681315"/>
    </source>
</evidence>
<comment type="caution">
    <text evidence="2">The sequence shown here is derived from an EMBL/GenBank/DDBJ whole genome shotgun (WGS) entry which is preliminary data.</text>
</comment>
<dbReference type="Proteomes" id="UP000681315">
    <property type="component" value="Unassembled WGS sequence"/>
</dbReference>
<proteinExistence type="predicted"/>
<keyword evidence="1" id="KW-1133">Transmembrane helix</keyword>
<keyword evidence="3" id="KW-1185">Reference proteome</keyword>
<reference evidence="2 3" key="1">
    <citation type="submission" date="2021-03" db="EMBL/GenBank/DDBJ databases">
        <title>Gelidibacter sp. nov., isolated from costal sediment.</title>
        <authorList>
            <person name="Lun K.-Y."/>
        </authorList>
    </citation>
    <scope>NUCLEOTIDE SEQUENCE [LARGE SCALE GENOMIC DNA]</scope>
    <source>
        <strain evidence="2 3">DF109</strain>
    </source>
</reference>
<dbReference type="EMBL" id="JAGEVG010000010">
    <property type="protein sequence ID" value="MBO3098590.1"/>
    <property type="molecule type" value="Genomic_DNA"/>
</dbReference>
<keyword evidence="1" id="KW-0472">Membrane</keyword>